<dbReference type="EMBL" id="CAXAMN010022206">
    <property type="protein sequence ID" value="CAK9067353.1"/>
    <property type="molecule type" value="Genomic_DNA"/>
</dbReference>
<gene>
    <name evidence="1" type="ORF">CCMP2556_LOCUS33092</name>
</gene>
<evidence type="ECO:0000313" key="1">
    <source>
        <dbReference type="EMBL" id="CAK9067353.1"/>
    </source>
</evidence>
<organism evidence="1 2">
    <name type="scientific">Durusdinium trenchii</name>
    <dbReference type="NCBI Taxonomy" id="1381693"/>
    <lineage>
        <taxon>Eukaryota</taxon>
        <taxon>Sar</taxon>
        <taxon>Alveolata</taxon>
        <taxon>Dinophyceae</taxon>
        <taxon>Suessiales</taxon>
        <taxon>Symbiodiniaceae</taxon>
        <taxon>Durusdinium</taxon>
    </lineage>
</organism>
<name>A0ABP0NVH6_9DINO</name>
<comment type="caution">
    <text evidence="1">The sequence shown here is derived from an EMBL/GenBank/DDBJ whole genome shotgun (WGS) entry which is preliminary data.</text>
</comment>
<reference evidence="1 2" key="1">
    <citation type="submission" date="2024-02" db="EMBL/GenBank/DDBJ databases">
        <authorList>
            <person name="Chen Y."/>
            <person name="Shah S."/>
            <person name="Dougan E. K."/>
            <person name="Thang M."/>
            <person name="Chan C."/>
        </authorList>
    </citation>
    <scope>NUCLEOTIDE SEQUENCE [LARGE SCALE GENOMIC DNA]</scope>
</reference>
<proteinExistence type="predicted"/>
<sequence>MPVWTKEEVQRFKQVLFAPDPSEESVNEACSSLGGTVRWLWRHLTQDNIVEKYMRDISIAELKHVANVAVSSPESMDNADAEQRGKLSYLFQISTSEDFKTATVRFLDSQVVVGLLEKKLEIRGKQQRLEFINTFMSMSPLGTVVGSL</sequence>
<dbReference type="Proteomes" id="UP001642484">
    <property type="component" value="Unassembled WGS sequence"/>
</dbReference>
<accession>A0ABP0NVH6</accession>
<evidence type="ECO:0000313" key="2">
    <source>
        <dbReference type="Proteomes" id="UP001642484"/>
    </source>
</evidence>
<protein>
    <submittedName>
        <fullName evidence="1">Uncharacterized protein</fullName>
    </submittedName>
</protein>
<keyword evidence="2" id="KW-1185">Reference proteome</keyword>